<dbReference type="InterPro" id="IPR003488">
    <property type="entry name" value="DprA"/>
</dbReference>
<gene>
    <name evidence="3" type="ORF">BT1A1_1551</name>
</gene>
<dbReference type="PANTHER" id="PTHR43022:SF1">
    <property type="entry name" value="PROTEIN SMF"/>
    <property type="match status" value="1"/>
</dbReference>
<accession>A0A090J0N3</accession>
<feature type="domain" description="Smf/DprA SLOG" evidence="2">
    <location>
        <begin position="94"/>
        <end position="302"/>
    </location>
</feature>
<dbReference type="EMBL" id="CCRF01000045">
    <property type="protein sequence ID" value="CEE01380.1"/>
    <property type="molecule type" value="Genomic_DNA"/>
</dbReference>
<dbReference type="SUPFAM" id="SSF102405">
    <property type="entry name" value="MCP/YpsA-like"/>
    <property type="match status" value="1"/>
</dbReference>
<organism evidence="3 4">
    <name type="scientific">Caldibacillus thermoamylovorans</name>
    <dbReference type="NCBI Taxonomy" id="35841"/>
    <lineage>
        <taxon>Bacteria</taxon>
        <taxon>Bacillati</taxon>
        <taxon>Bacillota</taxon>
        <taxon>Bacilli</taxon>
        <taxon>Bacillales</taxon>
        <taxon>Bacillaceae</taxon>
        <taxon>Caldibacillus</taxon>
    </lineage>
</organism>
<name>A0A090J0N3_9BACI</name>
<dbReference type="NCBIfam" id="TIGR00732">
    <property type="entry name" value="dprA"/>
    <property type="match status" value="1"/>
</dbReference>
<dbReference type="GO" id="GO:0009294">
    <property type="term" value="P:DNA-mediated transformation"/>
    <property type="evidence" value="ECO:0007669"/>
    <property type="project" value="InterPro"/>
</dbReference>
<dbReference type="AlphaFoldDB" id="A0A090J0N3"/>
<evidence type="ECO:0000259" key="2">
    <source>
        <dbReference type="Pfam" id="PF02481"/>
    </source>
</evidence>
<evidence type="ECO:0000256" key="1">
    <source>
        <dbReference type="ARBA" id="ARBA00006525"/>
    </source>
</evidence>
<dbReference type="Proteomes" id="UP000040576">
    <property type="component" value="Unassembled WGS sequence"/>
</dbReference>
<sequence length="307" mass="34666">MVSPIFYKGVAQVKEVSTRERLIHLHECRGIGVKTIYKMLSYDPTLKSIYFMSPHDLREQFQIPSLYVSLFFNDLHTKNISEILSDYNKKHITIITIVDKEYPFLLKQIYMPPYVLYCQGDTGLLQKKMIAVVGTRIPTVYGLNATRLIVKELVEKDFIIVSGLAKGVDFEAHKQAIAANGKTIAVLGSGFEHIYPREHITMAEEMKNKHLLLTEYPPYIKPHKSYFPARNRIISGLSLGTLVIEAKEKSGSLITAQFALNEGREVFAVPGSIFSPTSKGTNLLIQEGAKLVMSIEDILTEFEYSSD</sequence>
<dbReference type="Gene3D" id="3.40.50.450">
    <property type="match status" value="1"/>
</dbReference>
<evidence type="ECO:0000313" key="3">
    <source>
        <dbReference type="EMBL" id="CEE01380.1"/>
    </source>
</evidence>
<dbReference type="PANTHER" id="PTHR43022">
    <property type="entry name" value="PROTEIN SMF"/>
    <property type="match status" value="1"/>
</dbReference>
<dbReference type="Pfam" id="PF02481">
    <property type="entry name" value="DNA_processg_A"/>
    <property type="match status" value="1"/>
</dbReference>
<protein>
    <submittedName>
        <fullName evidence="3">DNA protecting protein DprA</fullName>
    </submittedName>
</protein>
<dbReference type="InterPro" id="IPR057666">
    <property type="entry name" value="DrpA_SLOG"/>
</dbReference>
<reference evidence="3 4" key="1">
    <citation type="submission" date="2014-07" db="EMBL/GenBank/DDBJ databases">
        <authorList>
            <person name="Wibberg Daniel"/>
        </authorList>
    </citation>
    <scope>NUCLEOTIDE SEQUENCE [LARGE SCALE GENOMIC DNA]</scope>
</reference>
<keyword evidence="4" id="KW-1185">Reference proteome</keyword>
<evidence type="ECO:0000313" key="4">
    <source>
        <dbReference type="Proteomes" id="UP000040576"/>
    </source>
</evidence>
<proteinExistence type="inferred from homology"/>
<comment type="similarity">
    <text evidence="1">Belongs to the DprA/Smf family.</text>
</comment>